<dbReference type="Proteomes" id="UP000283946">
    <property type="component" value="Chromosome"/>
</dbReference>
<feature type="domain" description="AbiEi antitoxin C-terminal" evidence="1">
    <location>
        <begin position="52"/>
        <end position="129"/>
    </location>
</feature>
<gene>
    <name evidence="2" type="ORF">C7V51_03620</name>
</gene>
<dbReference type="EMBL" id="CP028130">
    <property type="protein sequence ID" value="AZZ55076.1"/>
    <property type="molecule type" value="Genomic_DNA"/>
</dbReference>
<dbReference type="AlphaFoldDB" id="A0AAD1AF85"/>
<protein>
    <submittedName>
        <fullName evidence="2">SAM-dependent methyltransferase</fullName>
    </submittedName>
</protein>
<dbReference type="GO" id="GO:0032259">
    <property type="term" value="P:methylation"/>
    <property type="evidence" value="ECO:0007669"/>
    <property type="project" value="UniProtKB-KW"/>
</dbReference>
<keyword evidence="2" id="KW-0489">Methyltransferase</keyword>
<dbReference type="GO" id="GO:0008168">
    <property type="term" value="F:methyltransferase activity"/>
    <property type="evidence" value="ECO:0007669"/>
    <property type="project" value="UniProtKB-KW"/>
</dbReference>
<reference evidence="2 3" key="1">
    <citation type="submission" date="2018-03" db="EMBL/GenBank/DDBJ databases">
        <title>Bacteriophage NCPPB3778 and a type I-E CRISPR drive the evolution of the US Biological Select Agent, Rathayibacter toxicus.</title>
        <authorList>
            <person name="Davis E.W.II."/>
            <person name="Tabima J.F."/>
            <person name="Weisberg A.J."/>
            <person name="Dantas Lopes L."/>
            <person name="Wiseman M.S."/>
            <person name="Wiseman M.S."/>
            <person name="Pupko T."/>
            <person name="Belcher M.S."/>
            <person name="Sechler A.J."/>
            <person name="Tancos M.A."/>
            <person name="Schroeder B.K."/>
            <person name="Murray T.D."/>
            <person name="Luster D.G."/>
            <person name="Schneider W.L."/>
            <person name="Rogers E."/>
            <person name="Andreote F.D."/>
            <person name="Grunwald N.J."/>
            <person name="Putnam M.L."/>
            <person name="Chang J.H."/>
        </authorList>
    </citation>
    <scope>NUCLEOTIDE SEQUENCE [LARGE SCALE GENOMIC DNA]</scope>
    <source>
        <strain evidence="2 3">NCCPB 2253</strain>
    </source>
</reference>
<dbReference type="Pfam" id="PF09407">
    <property type="entry name" value="AbiEi_1"/>
    <property type="match status" value="1"/>
</dbReference>
<dbReference type="KEGG" id="ria:C7V51_03620"/>
<evidence type="ECO:0000313" key="3">
    <source>
        <dbReference type="Proteomes" id="UP000283946"/>
    </source>
</evidence>
<evidence type="ECO:0000259" key="1">
    <source>
        <dbReference type="Pfam" id="PF09407"/>
    </source>
</evidence>
<evidence type="ECO:0000313" key="2">
    <source>
        <dbReference type="EMBL" id="AZZ55076.1"/>
    </source>
</evidence>
<proteinExistence type="predicted"/>
<dbReference type="RefSeq" id="WP_104264149.1">
    <property type="nucleotide sequence ID" value="NZ_CP028130.1"/>
</dbReference>
<organism evidence="2 3">
    <name type="scientific">Rathayibacter iranicus</name>
    <dbReference type="NCBI Taxonomy" id="59737"/>
    <lineage>
        <taxon>Bacteria</taxon>
        <taxon>Bacillati</taxon>
        <taxon>Actinomycetota</taxon>
        <taxon>Actinomycetes</taxon>
        <taxon>Micrococcales</taxon>
        <taxon>Microbacteriaceae</taxon>
        <taxon>Rathayibacter</taxon>
    </lineage>
</organism>
<dbReference type="InterPro" id="IPR018547">
    <property type="entry name" value="AbiEi_C"/>
</dbReference>
<sequence length="187" mass="19728">MRLPAVLLPGYLPLAELCAAKLDGELVGLDEGFLVADLPLGVPERLAALAAVLPQGAVADRLSAAWVHGAMHDPPQVHSASVDRRRRLRPPLTSRLRCHEVLLDDGDVLVSDGIAVTTAVRTLIDLARTGGGESLIRSVALATRTELEAVLARLGNGGPVAAPHRIERRLRAALSPAPLEAQPALTR</sequence>
<keyword evidence="2" id="KW-0808">Transferase</keyword>
<accession>A0AAD1AF85</accession>
<name>A0AAD1AF85_9MICO</name>